<dbReference type="EMBL" id="UOFS01000049">
    <property type="protein sequence ID" value="VAX01572.1"/>
    <property type="molecule type" value="Genomic_DNA"/>
</dbReference>
<feature type="region of interest" description="Disordered" evidence="1">
    <location>
        <begin position="1"/>
        <end position="63"/>
    </location>
</feature>
<feature type="compositionally biased region" description="Polar residues" evidence="1">
    <location>
        <begin position="18"/>
        <end position="30"/>
    </location>
</feature>
<protein>
    <submittedName>
        <fullName evidence="2">Uncharacterized protein</fullName>
    </submittedName>
</protein>
<organism evidence="2">
    <name type="scientific">hydrothermal vent metagenome</name>
    <dbReference type="NCBI Taxonomy" id="652676"/>
    <lineage>
        <taxon>unclassified sequences</taxon>
        <taxon>metagenomes</taxon>
        <taxon>ecological metagenomes</taxon>
    </lineage>
</organism>
<gene>
    <name evidence="2" type="ORF">MNBD_GAMMA22-2007</name>
</gene>
<name>A0A3B1AC80_9ZZZZ</name>
<evidence type="ECO:0000256" key="1">
    <source>
        <dbReference type="SAM" id="MobiDB-lite"/>
    </source>
</evidence>
<dbReference type="AlphaFoldDB" id="A0A3B1AC80"/>
<feature type="compositionally biased region" description="Polar residues" evidence="1">
    <location>
        <begin position="170"/>
        <end position="191"/>
    </location>
</feature>
<feature type="compositionally biased region" description="Basic and acidic residues" evidence="1">
    <location>
        <begin position="1"/>
        <end position="10"/>
    </location>
</feature>
<sequence length="191" mass="21271">MGIFQKSKDNDDMEADNMAQNNSTQINATDDSNRDSRWQKKSSSGSSSLAAEEQAPRDNQLGNKISSFNYGIEEAVALMRKLPDVDTDVVITVVRKTLESANVRVNEIISDAEKKEGNINKRTNTLTSEIEELQKKITLRNKEISILTKDLQETTKVKKLLQQGEREMKANNSAKPVEQTDNSAEANNAPV</sequence>
<proteinExistence type="predicted"/>
<accession>A0A3B1AC80</accession>
<evidence type="ECO:0000313" key="2">
    <source>
        <dbReference type="EMBL" id="VAX01572.1"/>
    </source>
</evidence>
<feature type="region of interest" description="Disordered" evidence="1">
    <location>
        <begin position="162"/>
        <end position="191"/>
    </location>
</feature>
<reference evidence="2" key="1">
    <citation type="submission" date="2018-06" db="EMBL/GenBank/DDBJ databases">
        <authorList>
            <person name="Zhirakovskaya E."/>
        </authorList>
    </citation>
    <scope>NUCLEOTIDE SEQUENCE</scope>
</reference>